<dbReference type="GO" id="GO:0005829">
    <property type="term" value="C:cytosol"/>
    <property type="evidence" value="ECO:0007669"/>
    <property type="project" value="TreeGrafter"/>
</dbReference>
<dbReference type="SUPFAM" id="SSF111283">
    <property type="entry name" value="Putative modulator of DNA gyrase, PmbA/TldD"/>
    <property type="match status" value="1"/>
</dbReference>
<dbReference type="Pfam" id="PF01523">
    <property type="entry name" value="PmbA_TldD_1st"/>
    <property type="match status" value="1"/>
</dbReference>
<feature type="domain" description="Metalloprotease TldD/E central" evidence="4">
    <location>
        <begin position="126"/>
        <end position="232"/>
    </location>
</feature>
<dbReference type="InterPro" id="IPR036059">
    <property type="entry name" value="TldD/PmbA_sf"/>
</dbReference>
<accession>A0A094IT31</accession>
<dbReference type="AlphaFoldDB" id="A0A094IT31"/>
<dbReference type="InterPro" id="IPR035068">
    <property type="entry name" value="TldD/PmbA_N"/>
</dbReference>
<proteinExistence type="inferred from homology"/>
<dbReference type="PANTHER" id="PTHR43421:SF1">
    <property type="entry name" value="METALLOPROTEASE PMBA"/>
    <property type="match status" value="1"/>
</dbReference>
<dbReference type="OrthoDB" id="9803618at2"/>
<dbReference type="PANTHER" id="PTHR43421">
    <property type="entry name" value="METALLOPROTEASE PMBA"/>
    <property type="match status" value="1"/>
</dbReference>
<comment type="caution">
    <text evidence="5">The sequence shown here is derived from an EMBL/GenBank/DDBJ whole genome shotgun (WGS) entry which is preliminary data.</text>
</comment>
<organism evidence="5 6">
    <name type="scientific">Pseudidiomarina atlantica</name>
    <dbReference type="NCBI Taxonomy" id="1517416"/>
    <lineage>
        <taxon>Bacteria</taxon>
        <taxon>Pseudomonadati</taxon>
        <taxon>Pseudomonadota</taxon>
        <taxon>Gammaproteobacteria</taxon>
        <taxon>Alteromonadales</taxon>
        <taxon>Idiomarinaceae</taxon>
        <taxon>Pseudidiomarina</taxon>
    </lineage>
</organism>
<evidence type="ECO:0000259" key="2">
    <source>
        <dbReference type="Pfam" id="PF01523"/>
    </source>
</evidence>
<dbReference type="Pfam" id="PF19289">
    <property type="entry name" value="PmbA_TldD_3rd"/>
    <property type="match status" value="1"/>
</dbReference>
<comment type="similarity">
    <text evidence="1">Belongs to the peptidase U62 family.</text>
</comment>
<protein>
    <submittedName>
        <fullName evidence="5">Protein PmbA</fullName>
    </submittedName>
</protein>
<dbReference type="Gene3D" id="3.30.2290.10">
    <property type="entry name" value="PmbA/TldD superfamily"/>
    <property type="match status" value="1"/>
</dbReference>
<dbReference type="InterPro" id="IPR045570">
    <property type="entry name" value="Metalloprtase-TldD/E_cen_dom"/>
</dbReference>
<dbReference type="NCBIfam" id="NF008268">
    <property type="entry name" value="PRK11040.1"/>
    <property type="match status" value="1"/>
</dbReference>
<evidence type="ECO:0000256" key="1">
    <source>
        <dbReference type="ARBA" id="ARBA00005836"/>
    </source>
</evidence>
<gene>
    <name evidence="5" type="ORF">IDAT_04825</name>
</gene>
<name>A0A094IT31_9GAMM</name>
<evidence type="ECO:0000259" key="4">
    <source>
        <dbReference type="Pfam" id="PF19290"/>
    </source>
</evidence>
<dbReference type="eggNOG" id="COG0312">
    <property type="taxonomic scope" value="Bacteria"/>
</dbReference>
<feature type="domain" description="Metalloprotease TldD/E N-terminal" evidence="2">
    <location>
        <begin position="37"/>
        <end position="98"/>
    </location>
</feature>
<evidence type="ECO:0000313" key="6">
    <source>
        <dbReference type="Proteomes" id="UP000053718"/>
    </source>
</evidence>
<dbReference type="InterPro" id="IPR045569">
    <property type="entry name" value="Metalloprtase-TldD/E_C"/>
</dbReference>
<keyword evidence="6" id="KW-1185">Reference proteome</keyword>
<dbReference type="Proteomes" id="UP000053718">
    <property type="component" value="Unassembled WGS sequence"/>
</dbReference>
<reference evidence="5 6" key="1">
    <citation type="submission" date="2014-06" db="EMBL/GenBank/DDBJ databases">
        <title>Draft genome sequence of Idiomarina sp. MCCC 1A10513.</title>
        <authorList>
            <person name="Du J."/>
            <person name="Lai Q."/>
            <person name="Shao Z."/>
        </authorList>
    </citation>
    <scope>NUCLEOTIDE SEQUENCE [LARGE SCALE GENOMIC DNA]</scope>
    <source>
        <strain evidence="5 6">MCCC 1A10513</strain>
    </source>
</reference>
<dbReference type="InterPro" id="IPR047657">
    <property type="entry name" value="PmbA"/>
</dbReference>
<dbReference type="RefSeq" id="WP_034731788.1">
    <property type="nucleotide sequence ID" value="NZ_JPIN01000005.1"/>
</dbReference>
<evidence type="ECO:0000259" key="3">
    <source>
        <dbReference type="Pfam" id="PF19289"/>
    </source>
</evidence>
<dbReference type="EMBL" id="JPIN01000005">
    <property type="protein sequence ID" value="KFZ29004.1"/>
    <property type="molecule type" value="Genomic_DNA"/>
</dbReference>
<feature type="domain" description="Metalloprotease TldD/E C-terminal" evidence="3">
    <location>
        <begin position="240"/>
        <end position="447"/>
    </location>
</feature>
<dbReference type="GO" id="GO:0008237">
    <property type="term" value="F:metallopeptidase activity"/>
    <property type="evidence" value="ECO:0007669"/>
    <property type="project" value="InterPro"/>
</dbReference>
<dbReference type="GO" id="GO:0006508">
    <property type="term" value="P:proteolysis"/>
    <property type="evidence" value="ECO:0007669"/>
    <property type="project" value="InterPro"/>
</dbReference>
<dbReference type="STRING" id="1517416.IDAT_04825"/>
<dbReference type="Pfam" id="PF19290">
    <property type="entry name" value="PmbA_TldD_2nd"/>
    <property type="match status" value="1"/>
</dbReference>
<sequence>MKPEIADLRLELDDVKQAVADALSFGKELGASAMECALSRSRGISVETRLGEVETVEFNQDGALGITLYQGQQKGSASTTDLSPRAIRAAVEKAYDIARFTSPDPHAGLAPVELLASAPPDLDLCHPADQSAEYALAQALQCERHALNLDERIVNSDGASYSSHVGYRVYGNSLGFLDGYLQSRHAMSCSLIAKQGDAMQRDYAYTVGRKIGELDSPEQVAEAAAKETVSRLGARKIDTAQMPVIFRADIANSLFGHFVGAISGGNLYRKSSFLLDHLGAQVLPSWLTIEETPHLRGALASSPFDHEGVRTEDRTIVADGVLQTYLLTSYAARKMQMQPTGHAGGIHTWQVAHQQQSLADLCRTMGTGLLVTELMGQGVNLVNGDYSRGAAGFWVENGEIQYPVEEITIAGNLKDMLRNIVAIGNDIDLRHGVRTGSVLLESMHVAGN</sequence>
<dbReference type="InterPro" id="IPR002510">
    <property type="entry name" value="Metalloprtase-TldD/E_N"/>
</dbReference>
<evidence type="ECO:0000313" key="5">
    <source>
        <dbReference type="EMBL" id="KFZ29004.1"/>
    </source>
</evidence>